<sequence length="239" mass="27062">MTFTNFATCLFLSLAIFTANAQDDNKENNPNRVEVSSQKGLELKSYAQMQKGLKAYAEYKALAPNSELFFILIPKSKNLGLDGITMRLASDESSIAIPIDTKGKFQLQDITLQRDDEYDLILNKPKGQFYFKPYVKSENLADNVKRLGDLRLECQVRWAVEKQDVSIIFLTHVKLFASGNPCTSRAVKVYYFAPPGVKKVVLTTPQSTIEKKIDSDGQYYLPIWDSSITDDALVQYEME</sequence>
<dbReference type="EMBL" id="JAGSPJ010000004">
    <property type="protein sequence ID" value="MBR7800482.1"/>
    <property type="molecule type" value="Genomic_DNA"/>
</dbReference>
<reference evidence="2" key="1">
    <citation type="submission" date="2021-04" db="EMBL/GenBank/DDBJ databases">
        <title>novel species isolated from subtropical streams in China.</title>
        <authorList>
            <person name="Lu H."/>
        </authorList>
    </citation>
    <scope>NUCLEOTIDE SEQUENCE</scope>
    <source>
        <strain evidence="2">FT137W</strain>
    </source>
</reference>
<comment type="caution">
    <text evidence="2">The sequence shown here is derived from an EMBL/GenBank/DDBJ whole genome shotgun (WGS) entry which is preliminary data.</text>
</comment>
<evidence type="ECO:0000313" key="3">
    <source>
        <dbReference type="Proteomes" id="UP000678545"/>
    </source>
</evidence>
<evidence type="ECO:0000313" key="2">
    <source>
        <dbReference type="EMBL" id="MBR7800482.1"/>
    </source>
</evidence>
<organism evidence="2 3">
    <name type="scientific">Undibacterium fentianense</name>
    <dbReference type="NCBI Taxonomy" id="2828728"/>
    <lineage>
        <taxon>Bacteria</taxon>
        <taxon>Pseudomonadati</taxon>
        <taxon>Pseudomonadota</taxon>
        <taxon>Betaproteobacteria</taxon>
        <taxon>Burkholderiales</taxon>
        <taxon>Oxalobacteraceae</taxon>
        <taxon>Undibacterium</taxon>
    </lineage>
</organism>
<keyword evidence="1" id="KW-0732">Signal</keyword>
<feature type="chain" id="PRO_5037529974" evidence="1">
    <location>
        <begin position="22"/>
        <end position="239"/>
    </location>
</feature>
<dbReference type="RefSeq" id="WP_212675614.1">
    <property type="nucleotide sequence ID" value="NZ_JAGSPJ010000004.1"/>
</dbReference>
<dbReference type="Proteomes" id="UP000678545">
    <property type="component" value="Unassembled WGS sequence"/>
</dbReference>
<accession>A0A941E3E1</accession>
<proteinExistence type="predicted"/>
<feature type="signal peptide" evidence="1">
    <location>
        <begin position="1"/>
        <end position="21"/>
    </location>
</feature>
<keyword evidence="3" id="KW-1185">Reference proteome</keyword>
<name>A0A941E3E1_9BURK</name>
<evidence type="ECO:0000256" key="1">
    <source>
        <dbReference type="SAM" id="SignalP"/>
    </source>
</evidence>
<dbReference type="AlphaFoldDB" id="A0A941E3E1"/>
<protein>
    <submittedName>
        <fullName evidence="2">Uncharacterized protein</fullName>
    </submittedName>
</protein>
<gene>
    <name evidence="2" type="ORF">KDM90_10795</name>
</gene>